<dbReference type="Gene3D" id="3.40.50.2300">
    <property type="match status" value="1"/>
</dbReference>
<sequence length="218" mass="25214">MLGKNVVIVDDCKDYTELIAKKLKREGFSIKSFTAPDKAFDYIIKNGQEVDLIILDLMMPKLNGLEFLATLSERQVKTRPQYKVCVLSDKHDLLEIETAFKLGASEYFLKSEPLEILVEKIYEFMEVSSHPTPDQKKEFISLLEITNIIHDFQLVNFDENNVTLYSREELPIHSTIQINSEKLKKFKQTTMPINCIVDNCEILDERILITCQYLDQAA</sequence>
<dbReference type="PANTHER" id="PTHR44591:SF3">
    <property type="entry name" value="RESPONSE REGULATORY DOMAIN-CONTAINING PROTEIN"/>
    <property type="match status" value="1"/>
</dbReference>
<name>E1X1T5_HALMS</name>
<dbReference type="SMART" id="SM00448">
    <property type="entry name" value="REC"/>
    <property type="match status" value="1"/>
</dbReference>
<dbReference type="InterPro" id="IPR011006">
    <property type="entry name" value="CheY-like_superfamily"/>
</dbReference>
<dbReference type="CDD" id="cd00156">
    <property type="entry name" value="REC"/>
    <property type="match status" value="1"/>
</dbReference>
<evidence type="ECO:0000256" key="1">
    <source>
        <dbReference type="ARBA" id="ARBA00022553"/>
    </source>
</evidence>
<keyword evidence="5" id="KW-1185">Reference proteome</keyword>
<dbReference type="PATRIC" id="fig|862908.3.peg.1680"/>
<dbReference type="InterPro" id="IPR050595">
    <property type="entry name" value="Bact_response_regulator"/>
</dbReference>
<dbReference type="SUPFAM" id="SSF52172">
    <property type="entry name" value="CheY-like"/>
    <property type="match status" value="1"/>
</dbReference>
<dbReference type="AlphaFoldDB" id="E1X1T5"/>
<dbReference type="GO" id="GO:0000160">
    <property type="term" value="P:phosphorelay signal transduction system"/>
    <property type="evidence" value="ECO:0007669"/>
    <property type="project" value="InterPro"/>
</dbReference>
<dbReference type="Proteomes" id="UP000008963">
    <property type="component" value="Chromosome"/>
</dbReference>
<dbReference type="OrthoDB" id="5291678at2"/>
<protein>
    <submittedName>
        <fullName evidence="4">Response regulator</fullName>
    </submittedName>
</protein>
<evidence type="ECO:0000313" key="4">
    <source>
        <dbReference type="EMBL" id="CBW26595.1"/>
    </source>
</evidence>
<proteinExistence type="predicted"/>
<reference evidence="5" key="1">
    <citation type="journal article" date="2013" name="ISME J.">
        <title>A small predatory core genome in the divergent marine Bacteriovorax marinus SJ and the terrestrial Bdellovibrio bacteriovorus.</title>
        <authorList>
            <person name="Crossman L.C."/>
            <person name="Chen H."/>
            <person name="Cerdeno-Tarraga A.M."/>
            <person name="Brooks K."/>
            <person name="Quail M.A."/>
            <person name="Pineiro S.A."/>
            <person name="Hobley L."/>
            <person name="Sockett R.E."/>
            <person name="Bentley S.D."/>
            <person name="Parkhill J."/>
            <person name="Williams H.N."/>
            <person name="Stine O.C."/>
        </authorList>
    </citation>
    <scope>NUCLEOTIDE SEQUENCE [LARGE SCALE GENOMIC DNA]</scope>
    <source>
        <strain evidence="5">ATCC BAA-682 / DSM 15412 / SJ</strain>
    </source>
</reference>
<dbReference type="PROSITE" id="PS50110">
    <property type="entry name" value="RESPONSE_REGULATORY"/>
    <property type="match status" value="1"/>
</dbReference>
<dbReference type="Pfam" id="PF00072">
    <property type="entry name" value="Response_reg"/>
    <property type="match status" value="1"/>
</dbReference>
<evidence type="ECO:0000259" key="3">
    <source>
        <dbReference type="PROSITE" id="PS50110"/>
    </source>
</evidence>
<dbReference type="STRING" id="862908.BMS_1770"/>
<dbReference type="eggNOG" id="COG0745">
    <property type="taxonomic scope" value="Bacteria"/>
</dbReference>
<dbReference type="RefSeq" id="WP_014244376.1">
    <property type="nucleotide sequence ID" value="NC_016620.1"/>
</dbReference>
<dbReference type="InterPro" id="IPR001789">
    <property type="entry name" value="Sig_transdc_resp-reg_receiver"/>
</dbReference>
<gene>
    <name evidence="4" type="ordered locus">BMS_1770</name>
</gene>
<feature type="domain" description="Response regulatory" evidence="3">
    <location>
        <begin position="5"/>
        <end position="125"/>
    </location>
</feature>
<evidence type="ECO:0000256" key="2">
    <source>
        <dbReference type="PROSITE-ProRule" id="PRU00169"/>
    </source>
</evidence>
<evidence type="ECO:0000313" key="5">
    <source>
        <dbReference type="Proteomes" id="UP000008963"/>
    </source>
</evidence>
<organism evidence="4 5">
    <name type="scientific">Halobacteriovorax marinus (strain ATCC BAA-682 / DSM 15412 / SJ)</name>
    <name type="common">Bacteriovorax marinus</name>
    <dbReference type="NCBI Taxonomy" id="862908"/>
    <lineage>
        <taxon>Bacteria</taxon>
        <taxon>Pseudomonadati</taxon>
        <taxon>Bdellovibrionota</taxon>
        <taxon>Bacteriovoracia</taxon>
        <taxon>Bacteriovoracales</taxon>
        <taxon>Halobacteriovoraceae</taxon>
        <taxon>Halobacteriovorax</taxon>
    </lineage>
</organism>
<dbReference type="KEGG" id="bmx:BMS_1770"/>
<dbReference type="HOGENOM" id="CLU_1265470_0_0_7"/>
<keyword evidence="1 2" id="KW-0597">Phosphoprotein</keyword>
<dbReference type="PANTHER" id="PTHR44591">
    <property type="entry name" value="STRESS RESPONSE REGULATOR PROTEIN 1"/>
    <property type="match status" value="1"/>
</dbReference>
<accession>E1X1T5</accession>
<dbReference type="EMBL" id="FQ312005">
    <property type="protein sequence ID" value="CBW26595.1"/>
    <property type="molecule type" value="Genomic_DNA"/>
</dbReference>
<feature type="modified residue" description="4-aspartylphosphate" evidence="2">
    <location>
        <position position="56"/>
    </location>
</feature>